<name>A0A1Q2CFR7_9ACTN</name>
<keyword evidence="2" id="KW-1185">Reference proteome</keyword>
<dbReference type="EMBL" id="CP019605">
    <property type="protein sequence ID" value="AQP44961.1"/>
    <property type="molecule type" value="Genomic_DNA"/>
</dbReference>
<dbReference type="KEGG" id="tfl:RPIT_09325"/>
<evidence type="ECO:0000313" key="1">
    <source>
        <dbReference type="EMBL" id="AQP44961.1"/>
    </source>
</evidence>
<dbReference type="AlphaFoldDB" id="A0A1Q2CFR7"/>
<dbReference type="Proteomes" id="UP000188324">
    <property type="component" value="Chromosome"/>
</dbReference>
<sequence>MAVKEYRDGRERRTAAMLPEVFDQVRKIAHYENRSLAYQLGMFVADGVAQWVEKNGPVRTAPSPEKRNAPISWRRPGALQGSMKGATSCQHLAGTR</sequence>
<accession>A0A1Q2CFR7</accession>
<gene>
    <name evidence="1" type="ORF">RPIT_09325</name>
</gene>
<proteinExistence type="predicted"/>
<reference evidence="1 2" key="1">
    <citation type="journal article" date="2016" name="Int. J. Syst. Evol. Microbiol.">
        <title>Tessaracoccus flavus sp. nov., isolated from the drainage system of a lindane-producing factory.</title>
        <authorList>
            <person name="Kumari R."/>
            <person name="Singh P."/>
            <person name="Schumann P."/>
            <person name="Lal R."/>
        </authorList>
    </citation>
    <scope>NUCLEOTIDE SEQUENCE [LARGE SCALE GENOMIC DNA]</scope>
    <source>
        <strain evidence="1 2">RP1T</strain>
    </source>
</reference>
<organism evidence="1 2">
    <name type="scientific">Tessaracoccus flavus</name>
    <dbReference type="NCBI Taxonomy" id="1610493"/>
    <lineage>
        <taxon>Bacteria</taxon>
        <taxon>Bacillati</taxon>
        <taxon>Actinomycetota</taxon>
        <taxon>Actinomycetes</taxon>
        <taxon>Propionibacteriales</taxon>
        <taxon>Propionibacteriaceae</taxon>
        <taxon>Tessaracoccus</taxon>
    </lineage>
</organism>
<evidence type="ECO:0000313" key="2">
    <source>
        <dbReference type="Proteomes" id="UP000188324"/>
    </source>
</evidence>
<protein>
    <submittedName>
        <fullName evidence="1">Uncharacterized protein</fullName>
    </submittedName>
</protein>
<dbReference type="STRING" id="1610493.RPIT_09325"/>